<dbReference type="SUPFAM" id="SSF52540">
    <property type="entry name" value="P-loop containing nucleoside triphosphate hydrolases"/>
    <property type="match status" value="1"/>
</dbReference>
<dbReference type="PANTHER" id="PTHR35083">
    <property type="entry name" value="RGD1565685 PROTEIN"/>
    <property type="match status" value="1"/>
</dbReference>
<reference evidence="4" key="3">
    <citation type="submission" date="2023-05" db="EMBL/GenBank/DDBJ databases">
        <authorList>
            <person name="Smith C.H."/>
        </authorList>
    </citation>
    <scope>NUCLEOTIDE SEQUENCE</scope>
    <source>
        <strain evidence="4">CHS0354</strain>
        <tissue evidence="4">Mantle</tissue>
    </source>
</reference>
<evidence type="ECO:0000256" key="2">
    <source>
        <dbReference type="SAM" id="MobiDB-lite"/>
    </source>
</evidence>
<dbReference type="SUPFAM" id="SSF57997">
    <property type="entry name" value="Tropomyosin"/>
    <property type="match status" value="1"/>
</dbReference>
<accession>A0AAE0SJA3</accession>
<sequence length="814" mass="93308">MAAPAHMDKVKDKEYSNWLKVTLALYYMKSGLHTFIQSEIDQLHQSLVKKIYGGPSVPLSPCTMCVASHVVRNKYSGVWTFPKQCASYCEVWLYELLKLHTNPKSEKIYWNNSHVPSWPFKPWECAKVFMPRGQLPSNTGPVECDAQALLTLLASCTHFHPKLSPQGLGLTHTISSLRNKVIHNGEMKVCDADRSNYLQQVIQLLEDPVSLKSLEGCKDAVGNIRKIDKDSVDVLLNVEQEMFALKTAVDEVRKKLGMQEKRTLDTVESLKDEYRQLREQLTTNLTTKLTDVEARLDINEKDIQLVKEQTDISLQKQEMHTTVTSQLTKRYKETEARVDIIEQDVLSVKEQMDTALQQHETFSGSIEDMSAIVASHGARIDAVEENLGKLQEMRQRTEQNDSYVKETHTKKRPQSDGLRQLKSQTEDKLDSVRRLGFIQTKQMEEAKNLLQVKRSVVIQGNPGEGKTTTALFLIDNEWCTDQRVLVTSPRDWKCVDTDWVDIVILEDMFGQFDLDQSYLQEWLVYLPSIQEHVDAGKLQVIITTRVDILEKCYTHLGSINLFSDEFSLTLSSQNLQESEKFNILNRELQRHKRDMLDDAKKKCIANFKGLIGFPQCCSFFAGDKCLFIKGPDFFQQPEKLFSINIRNLKGHRFLCLAFLFCTSVIDEKYLSPDGLPEEAKSLLVELAFHLNISEKVSIKLLRETFDSFSGLYIRKDDSYIKFSHYTVLEAVGNILGELSPEMVLKYCDPDYLNQRTYAAESKDRTSQNLFIPISAYGVLAERIICDVVHGNMGWNMHDEHSAFKQDKFVIQLKE</sequence>
<dbReference type="InterPro" id="IPR027417">
    <property type="entry name" value="P-loop_NTPase"/>
</dbReference>
<evidence type="ECO:0000313" key="4">
    <source>
        <dbReference type="EMBL" id="KAK3592736.1"/>
    </source>
</evidence>
<dbReference type="Gene3D" id="3.40.50.300">
    <property type="entry name" value="P-loop containing nucleotide triphosphate hydrolases"/>
    <property type="match status" value="1"/>
</dbReference>
<gene>
    <name evidence="4" type="ORF">CHS0354_016492</name>
</gene>
<dbReference type="Proteomes" id="UP001195483">
    <property type="component" value="Unassembled WGS sequence"/>
</dbReference>
<name>A0AAE0SJA3_9BIVA</name>
<evidence type="ECO:0000259" key="3">
    <source>
        <dbReference type="Pfam" id="PF20720"/>
    </source>
</evidence>
<proteinExistence type="predicted"/>
<protein>
    <recommendedName>
        <fullName evidence="3">Novel STAND NTPase 3 domain-containing protein</fullName>
    </recommendedName>
</protein>
<dbReference type="AlphaFoldDB" id="A0AAE0SJA3"/>
<reference evidence="4" key="1">
    <citation type="journal article" date="2021" name="Genome Biol. Evol.">
        <title>A High-Quality Reference Genome for a Parasitic Bivalve with Doubly Uniparental Inheritance (Bivalvia: Unionida).</title>
        <authorList>
            <person name="Smith C.H."/>
        </authorList>
    </citation>
    <scope>NUCLEOTIDE SEQUENCE</scope>
    <source>
        <strain evidence="4">CHS0354</strain>
    </source>
</reference>
<feature type="domain" description="Novel STAND NTPase 3" evidence="3">
    <location>
        <begin position="437"/>
        <end position="589"/>
    </location>
</feature>
<evidence type="ECO:0000256" key="1">
    <source>
        <dbReference type="SAM" id="Coils"/>
    </source>
</evidence>
<evidence type="ECO:0000313" key="5">
    <source>
        <dbReference type="Proteomes" id="UP001195483"/>
    </source>
</evidence>
<dbReference type="PANTHER" id="PTHR35083:SF1">
    <property type="entry name" value="RGD1565685 PROTEIN"/>
    <property type="match status" value="1"/>
</dbReference>
<feature type="region of interest" description="Disordered" evidence="2">
    <location>
        <begin position="395"/>
        <end position="425"/>
    </location>
</feature>
<comment type="caution">
    <text evidence="4">The sequence shown here is derived from an EMBL/GenBank/DDBJ whole genome shotgun (WGS) entry which is preliminary data.</text>
</comment>
<organism evidence="4 5">
    <name type="scientific">Potamilus streckersoni</name>
    <dbReference type="NCBI Taxonomy" id="2493646"/>
    <lineage>
        <taxon>Eukaryota</taxon>
        <taxon>Metazoa</taxon>
        <taxon>Spiralia</taxon>
        <taxon>Lophotrochozoa</taxon>
        <taxon>Mollusca</taxon>
        <taxon>Bivalvia</taxon>
        <taxon>Autobranchia</taxon>
        <taxon>Heteroconchia</taxon>
        <taxon>Palaeoheterodonta</taxon>
        <taxon>Unionida</taxon>
        <taxon>Unionoidea</taxon>
        <taxon>Unionidae</taxon>
        <taxon>Ambleminae</taxon>
        <taxon>Lampsilini</taxon>
        <taxon>Potamilus</taxon>
    </lineage>
</organism>
<dbReference type="InterPro" id="IPR049050">
    <property type="entry name" value="nSTAND3"/>
</dbReference>
<reference evidence="4" key="2">
    <citation type="journal article" date="2021" name="Genome Biol. Evol.">
        <title>Developing a high-quality reference genome for a parasitic bivalve with doubly uniparental inheritance (Bivalvia: Unionida).</title>
        <authorList>
            <person name="Smith C.H."/>
        </authorList>
    </citation>
    <scope>NUCLEOTIDE SEQUENCE</scope>
    <source>
        <strain evidence="4">CHS0354</strain>
        <tissue evidence="4">Mantle</tissue>
    </source>
</reference>
<feature type="coiled-coil region" evidence="1">
    <location>
        <begin position="260"/>
        <end position="351"/>
    </location>
</feature>
<feature type="compositionally biased region" description="Basic and acidic residues" evidence="2">
    <location>
        <begin position="395"/>
        <end position="407"/>
    </location>
</feature>
<dbReference type="Pfam" id="PF20720">
    <property type="entry name" value="nSTAND3"/>
    <property type="match status" value="1"/>
</dbReference>
<dbReference type="EMBL" id="JAEAOA010001018">
    <property type="protein sequence ID" value="KAK3592736.1"/>
    <property type="molecule type" value="Genomic_DNA"/>
</dbReference>
<dbReference type="InterPro" id="IPR027897">
    <property type="entry name" value="DUF4559"/>
</dbReference>
<keyword evidence="5" id="KW-1185">Reference proteome</keyword>
<dbReference type="Pfam" id="PF15112">
    <property type="entry name" value="DUF4559"/>
    <property type="match status" value="1"/>
</dbReference>
<keyword evidence="1" id="KW-0175">Coiled coil</keyword>